<dbReference type="Proteomes" id="UP000649617">
    <property type="component" value="Unassembled WGS sequence"/>
</dbReference>
<protein>
    <submittedName>
        <fullName evidence="1">Uncharacterized protein</fullName>
    </submittedName>
</protein>
<organism evidence="1 2">
    <name type="scientific">Symbiodinium pilosum</name>
    <name type="common">Dinoflagellate</name>
    <dbReference type="NCBI Taxonomy" id="2952"/>
    <lineage>
        <taxon>Eukaryota</taxon>
        <taxon>Sar</taxon>
        <taxon>Alveolata</taxon>
        <taxon>Dinophyceae</taxon>
        <taxon>Suessiales</taxon>
        <taxon>Symbiodiniaceae</taxon>
        <taxon>Symbiodinium</taxon>
    </lineage>
</organism>
<gene>
    <name evidence="1" type="ORF">SPIL2461_LOCUS5392</name>
</gene>
<keyword evidence="2" id="KW-1185">Reference proteome</keyword>
<dbReference type="SUPFAM" id="SSF48452">
    <property type="entry name" value="TPR-like"/>
    <property type="match status" value="1"/>
</dbReference>
<accession>A0A812M7U1</accession>
<dbReference type="EMBL" id="CAJNIZ010007602">
    <property type="protein sequence ID" value="CAE7259512.1"/>
    <property type="molecule type" value="Genomic_DNA"/>
</dbReference>
<name>A0A812M7U1_SYMPI</name>
<evidence type="ECO:0000313" key="2">
    <source>
        <dbReference type="Proteomes" id="UP000649617"/>
    </source>
</evidence>
<comment type="caution">
    <text evidence="1">The sequence shown here is derived from an EMBL/GenBank/DDBJ whole genome shotgun (WGS) entry which is preliminary data.</text>
</comment>
<dbReference type="AlphaFoldDB" id="A0A812M7U1"/>
<dbReference type="Gene3D" id="1.25.40.10">
    <property type="entry name" value="Tetratricopeptide repeat domain"/>
    <property type="match status" value="1"/>
</dbReference>
<evidence type="ECO:0000313" key="1">
    <source>
        <dbReference type="EMBL" id="CAE7259512.1"/>
    </source>
</evidence>
<dbReference type="OrthoDB" id="417517at2759"/>
<reference evidence="1" key="1">
    <citation type="submission" date="2021-02" db="EMBL/GenBank/DDBJ databases">
        <authorList>
            <person name="Dougan E. K."/>
            <person name="Rhodes N."/>
            <person name="Thang M."/>
            <person name="Chan C."/>
        </authorList>
    </citation>
    <scope>NUCLEOTIDE SEQUENCE</scope>
</reference>
<proteinExistence type="predicted"/>
<sequence length="413" mass="44144">MDAGSLILDVAQKVKDPEVEARAWGIVAAGRFAAAAEDASEAARKALDLFRNLGSRVGEAQMLIELARGQLSRQDSLAALASAREALKVAREAGSWAQAGKATEAIVEAHLQASKPQAAHEEAGEQLKWMSEVAPDDSSKKGLASAMSALVVATSVLRGGDAGLELVKSYVEKLRADGNKRGEVLMLHKLATMSPYPDYALNTAQAALKLAQKEGLAMEEKALKRTLTQLYAAKGKIDKAPNRREALLLLQDLAQELEKKDGDKFDDANKNLEGFWMALKQSDVDAAMQKVISRDPAAYLQFLKEHGASVAVPGQKASPPPGADVQGLGLQNKLLTGPKPYLYLNFRVGGISYGPRYRCCDLPMGVGDQPGSAIGVLSLQDAPCCRTLQLQAVMHMASAFMSQQPVASSHARE</sequence>
<dbReference type="InterPro" id="IPR011990">
    <property type="entry name" value="TPR-like_helical_dom_sf"/>
</dbReference>